<dbReference type="Proteomes" id="UP001375240">
    <property type="component" value="Unassembled WGS sequence"/>
</dbReference>
<reference evidence="2 3" key="1">
    <citation type="submission" date="2019-10" db="EMBL/GenBank/DDBJ databases">
        <authorList>
            <person name="Palmer J.M."/>
        </authorList>
    </citation>
    <scope>NUCLEOTIDE SEQUENCE [LARGE SCALE GENOMIC DNA]</scope>
    <source>
        <strain evidence="2 3">TWF696</strain>
    </source>
</reference>
<evidence type="ECO:0000256" key="1">
    <source>
        <dbReference type="SAM" id="MobiDB-lite"/>
    </source>
</evidence>
<sequence length="804" mass="85908">MATLVQSTTSNSFQPQPVIPTTASQSLNNMAFNAQPHNNFHRNLSFTQSQPAGNIMGASYRGITAGPVAPYAFKSTPNLTTNDPKFQPNKQEVRASIGYDNQQRQRPPVPHTSPVLPQLPITPSYSSHLQGQNTSRSNNTGYTNGAAPNQSTQASAPRPSTDRYRRNVRRSESYGSSESLLQLPPDAGSNTNIYSHPGKASSSPSLPLSVSTNGVPAQTGFGTRTYADVVAVGPGTGVGVKPIYVTAGDSRGFSKDDSALKQNNARAKLQQKEKMNRRRSIGAFDLNTQVGNSAGGLHNGNPFMFNQPGFFQPTPPRSPATENSSPATFTSPSNSFNRRESSESVSSKNSSNGSQPNKAKQQAPSPLSNSNSSKQAPATDASASPSARGVQDSKKRSTNPSPLSKPVTMSPDPNVPEQVKDKEPEITPVRPRTGNSVAADRLAALQSESQRGFKSRLRRAFSFGSAAELKQASSMTAEERQRLRQEREEVEQQKIAERQEASGLGNSIYSNNQGGIFSGSTDNLSISSTASSASVMLRKMGKGMKRGSRSFVGLFRPKSVVGVPAASGPVTPSPAVEPATAQVSMVTVEAERDRVNVNASPLDHAGGGTGFPKLERNSLDASRQEVAPSPEAAPSRRSIIGGEKERAEVLAAVKKGILKQSGSSSPVVKPTTELPMDLQLPQIPLISSQPTTPGAPDDQEDATGDYFLAPTAAPKYTAPKSPSSSAMSTPVTNQEITKAKASVSFSQKLTFYDTWTSGEYDRRGEISTCNKLTPALAQQIKEELNTFKMEMEVHESSRVYTHFF</sequence>
<feature type="compositionally biased region" description="Low complexity" evidence="1">
    <location>
        <begin position="376"/>
        <end position="387"/>
    </location>
</feature>
<evidence type="ECO:0000313" key="2">
    <source>
        <dbReference type="EMBL" id="KAK6353193.1"/>
    </source>
</evidence>
<dbReference type="AlphaFoldDB" id="A0AAV9V099"/>
<feature type="compositionally biased region" description="Basic and acidic residues" evidence="1">
    <location>
        <begin position="477"/>
        <end position="490"/>
    </location>
</feature>
<feature type="compositionally biased region" description="Low complexity" evidence="1">
    <location>
        <begin position="343"/>
        <end position="358"/>
    </location>
</feature>
<feature type="region of interest" description="Disordered" evidence="1">
    <location>
        <begin position="100"/>
        <end position="212"/>
    </location>
</feature>
<protein>
    <recommendedName>
        <fullName evidence="4">Protein BNI4</fullName>
    </recommendedName>
</protein>
<feature type="region of interest" description="Disordered" evidence="1">
    <location>
        <begin position="467"/>
        <end position="490"/>
    </location>
</feature>
<keyword evidence="3" id="KW-1185">Reference proteome</keyword>
<evidence type="ECO:0000313" key="3">
    <source>
        <dbReference type="Proteomes" id="UP001375240"/>
    </source>
</evidence>
<feature type="compositionally biased region" description="Polar residues" evidence="1">
    <location>
        <begin position="359"/>
        <end position="375"/>
    </location>
</feature>
<feature type="compositionally biased region" description="Low complexity" evidence="1">
    <location>
        <begin position="201"/>
        <end position="211"/>
    </location>
</feature>
<proteinExistence type="predicted"/>
<dbReference type="PANTHER" id="PTHR12751">
    <property type="entry name" value="PHOSPHATASE AND ACTIN REGULATOR PHACTR"/>
    <property type="match status" value="1"/>
</dbReference>
<dbReference type="GO" id="GO:0003779">
    <property type="term" value="F:actin binding"/>
    <property type="evidence" value="ECO:0007669"/>
    <property type="project" value="TreeGrafter"/>
</dbReference>
<feature type="compositionally biased region" description="Polar residues" evidence="1">
    <location>
        <begin position="121"/>
        <end position="155"/>
    </location>
</feature>
<dbReference type="PANTHER" id="PTHR12751:SF18">
    <property type="entry name" value="PHOSPHATASE AND ACTIN REGULATOR 1"/>
    <property type="match status" value="1"/>
</dbReference>
<dbReference type="GO" id="GO:0030036">
    <property type="term" value="P:actin cytoskeleton organization"/>
    <property type="evidence" value="ECO:0007669"/>
    <property type="project" value="TreeGrafter"/>
</dbReference>
<feature type="compositionally biased region" description="Basic and acidic residues" evidence="1">
    <location>
        <begin position="160"/>
        <end position="172"/>
    </location>
</feature>
<dbReference type="EMBL" id="JAVHNQ010000003">
    <property type="protein sequence ID" value="KAK6353193.1"/>
    <property type="molecule type" value="Genomic_DNA"/>
</dbReference>
<feature type="compositionally biased region" description="Polar residues" evidence="1">
    <location>
        <begin position="320"/>
        <end position="330"/>
    </location>
</feature>
<evidence type="ECO:0008006" key="4">
    <source>
        <dbReference type="Google" id="ProtNLM"/>
    </source>
</evidence>
<feature type="region of interest" description="Disordered" evidence="1">
    <location>
        <begin position="292"/>
        <end position="440"/>
    </location>
</feature>
<accession>A0AAV9V099</accession>
<feature type="region of interest" description="Disordered" evidence="1">
    <location>
        <begin position="599"/>
        <end position="637"/>
    </location>
</feature>
<comment type="caution">
    <text evidence="2">The sequence shown here is derived from an EMBL/GenBank/DDBJ whole genome shotgun (WGS) entry which is preliminary data.</text>
</comment>
<gene>
    <name evidence="2" type="ORF">TWF696_005178</name>
</gene>
<organism evidence="2 3">
    <name type="scientific">Orbilia brochopaga</name>
    <dbReference type="NCBI Taxonomy" id="3140254"/>
    <lineage>
        <taxon>Eukaryota</taxon>
        <taxon>Fungi</taxon>
        <taxon>Dikarya</taxon>
        <taxon>Ascomycota</taxon>
        <taxon>Pezizomycotina</taxon>
        <taxon>Orbiliomycetes</taxon>
        <taxon>Orbiliales</taxon>
        <taxon>Orbiliaceae</taxon>
        <taxon>Orbilia</taxon>
    </lineage>
</organism>
<name>A0AAV9V099_9PEZI</name>